<comment type="caution">
    <text evidence="5">The sequence shown here is derived from an EMBL/GenBank/DDBJ whole genome shotgun (WGS) entry which is preliminary data.</text>
</comment>
<dbReference type="GO" id="GO:0008757">
    <property type="term" value="F:S-adenosylmethionine-dependent methyltransferase activity"/>
    <property type="evidence" value="ECO:0007669"/>
    <property type="project" value="InterPro"/>
</dbReference>
<organism evidence="5">
    <name type="scientific">Mesoaciditoga lauensis</name>
    <dbReference type="NCBI Taxonomy" id="1495039"/>
    <lineage>
        <taxon>Bacteria</taxon>
        <taxon>Thermotogati</taxon>
        <taxon>Thermotogota</taxon>
        <taxon>Thermotogae</taxon>
        <taxon>Mesoaciditogales</taxon>
        <taxon>Mesoaciditogaceae</taxon>
        <taxon>Mesoaciditoga</taxon>
    </lineage>
</organism>
<sequence>MSGYKIERMKRRVDLLMKRYGFEDYESYLKVLSNDPSKEKEFFDRITINVSEFFRNPDKWERFKMFLKQEMGKNNNAHIWSAGCATGEEPYSAAILLEELNAPSTFTILATDLDSDALDFAKKGVYESRVLTNINQILLSKYFKKIDEDHWQISDLLKKRINFKRHNMLADPFEKEFYAILCRNVVIYFESDTKDKLYEHFSTSLKSGGILFIGGTERIFNSQRIGLQLIEPFFYKKM</sequence>
<evidence type="ECO:0000313" key="5">
    <source>
        <dbReference type="EMBL" id="HGE74857.1"/>
    </source>
</evidence>
<dbReference type="Pfam" id="PF01739">
    <property type="entry name" value="CheR"/>
    <property type="match status" value="1"/>
</dbReference>
<dbReference type="EMBL" id="DTPE01000078">
    <property type="protein sequence ID" value="HGE74857.1"/>
    <property type="molecule type" value="Genomic_DNA"/>
</dbReference>
<dbReference type="SUPFAM" id="SSF53335">
    <property type="entry name" value="S-adenosyl-L-methionine-dependent methyltransferases"/>
    <property type="match status" value="1"/>
</dbReference>
<dbReference type="PRINTS" id="PR00996">
    <property type="entry name" value="CHERMTFRASE"/>
</dbReference>
<evidence type="ECO:0000256" key="3">
    <source>
        <dbReference type="ARBA" id="ARBA00022691"/>
    </source>
</evidence>
<dbReference type="InterPro" id="IPR000780">
    <property type="entry name" value="CheR_MeTrfase"/>
</dbReference>
<accession>A0A7V3RE25</accession>
<dbReference type="SUPFAM" id="SSF47757">
    <property type="entry name" value="Chemotaxis receptor methyltransferase CheR, N-terminal domain"/>
    <property type="match status" value="1"/>
</dbReference>
<dbReference type="AlphaFoldDB" id="A0A7V3RE25"/>
<keyword evidence="3" id="KW-0949">S-adenosyl-L-methionine</keyword>
<name>A0A7V3RE25_9BACT</name>
<dbReference type="SMART" id="SM00138">
    <property type="entry name" value="MeTrc"/>
    <property type="match status" value="1"/>
</dbReference>
<dbReference type="InterPro" id="IPR022642">
    <property type="entry name" value="CheR_C"/>
</dbReference>
<dbReference type="InterPro" id="IPR050903">
    <property type="entry name" value="Bact_Chemotaxis_MeTrfase"/>
</dbReference>
<keyword evidence="2 5" id="KW-0808">Transferase</keyword>
<feature type="domain" description="CheR-type methyltransferase" evidence="4">
    <location>
        <begin position="1"/>
        <end position="238"/>
    </location>
</feature>
<proteinExistence type="predicted"/>
<evidence type="ECO:0000256" key="1">
    <source>
        <dbReference type="ARBA" id="ARBA00022603"/>
    </source>
</evidence>
<dbReference type="PROSITE" id="PS50123">
    <property type="entry name" value="CHER"/>
    <property type="match status" value="1"/>
</dbReference>
<reference evidence="5" key="1">
    <citation type="journal article" date="2020" name="mSystems">
        <title>Genome- and Community-Level Interaction Insights into Carbon Utilization and Element Cycling Functions of Hydrothermarchaeota in Hydrothermal Sediment.</title>
        <authorList>
            <person name="Zhou Z."/>
            <person name="Liu Y."/>
            <person name="Xu W."/>
            <person name="Pan J."/>
            <person name="Luo Z.H."/>
            <person name="Li M."/>
        </authorList>
    </citation>
    <scope>NUCLEOTIDE SEQUENCE [LARGE SCALE GENOMIC DNA]</scope>
    <source>
        <strain evidence="5">SpSt-966</strain>
    </source>
</reference>
<evidence type="ECO:0000256" key="2">
    <source>
        <dbReference type="ARBA" id="ARBA00022679"/>
    </source>
</evidence>
<protein>
    <submittedName>
        <fullName evidence="5">Protein-glutamate O-methyltransferase CheR</fullName>
    </submittedName>
</protein>
<gene>
    <name evidence="5" type="ORF">ENX73_01875</name>
</gene>
<dbReference type="GO" id="GO:0032259">
    <property type="term" value="P:methylation"/>
    <property type="evidence" value="ECO:0007669"/>
    <property type="project" value="UniProtKB-KW"/>
</dbReference>
<dbReference type="Gene3D" id="3.40.50.150">
    <property type="entry name" value="Vaccinia Virus protein VP39"/>
    <property type="match status" value="1"/>
</dbReference>
<evidence type="ECO:0000259" key="4">
    <source>
        <dbReference type="PROSITE" id="PS50123"/>
    </source>
</evidence>
<dbReference type="PANTHER" id="PTHR24422:SF19">
    <property type="entry name" value="CHEMOTAXIS PROTEIN METHYLTRANSFERASE"/>
    <property type="match status" value="1"/>
</dbReference>
<dbReference type="InterPro" id="IPR029063">
    <property type="entry name" value="SAM-dependent_MTases_sf"/>
</dbReference>
<dbReference type="PANTHER" id="PTHR24422">
    <property type="entry name" value="CHEMOTAXIS PROTEIN METHYLTRANSFERASE"/>
    <property type="match status" value="1"/>
</dbReference>
<keyword evidence="1 5" id="KW-0489">Methyltransferase</keyword>